<gene>
    <name evidence="2" type="primary">ORF45678</name>
</gene>
<evidence type="ECO:0000256" key="1">
    <source>
        <dbReference type="SAM" id="MobiDB-lite"/>
    </source>
</evidence>
<evidence type="ECO:0000313" key="2">
    <source>
        <dbReference type="EMBL" id="CEK62620.1"/>
    </source>
</evidence>
<feature type="compositionally biased region" description="Polar residues" evidence="1">
    <location>
        <begin position="66"/>
        <end position="80"/>
    </location>
</feature>
<proteinExistence type="predicted"/>
<reference evidence="2" key="1">
    <citation type="submission" date="2014-12" db="EMBL/GenBank/DDBJ databases">
        <title>Insight into the proteome of Arion vulgaris.</title>
        <authorList>
            <person name="Aradska J."/>
            <person name="Bulat T."/>
            <person name="Smidak R."/>
            <person name="Sarate P."/>
            <person name="Gangsoo J."/>
            <person name="Sialana F."/>
            <person name="Bilban M."/>
            <person name="Lubec G."/>
        </authorList>
    </citation>
    <scope>NUCLEOTIDE SEQUENCE</scope>
    <source>
        <tissue evidence="2">Skin</tissue>
    </source>
</reference>
<dbReference type="AlphaFoldDB" id="A0A0B6Z4I0"/>
<organism evidence="2">
    <name type="scientific">Arion vulgaris</name>
    <dbReference type="NCBI Taxonomy" id="1028688"/>
    <lineage>
        <taxon>Eukaryota</taxon>
        <taxon>Metazoa</taxon>
        <taxon>Spiralia</taxon>
        <taxon>Lophotrochozoa</taxon>
        <taxon>Mollusca</taxon>
        <taxon>Gastropoda</taxon>
        <taxon>Heterobranchia</taxon>
        <taxon>Euthyneura</taxon>
        <taxon>Panpulmonata</taxon>
        <taxon>Eupulmonata</taxon>
        <taxon>Stylommatophora</taxon>
        <taxon>Helicina</taxon>
        <taxon>Arionoidea</taxon>
        <taxon>Arionidae</taxon>
        <taxon>Arion</taxon>
    </lineage>
</organism>
<name>A0A0B6Z4I0_9EUPU</name>
<dbReference type="EMBL" id="HACG01015755">
    <property type="protein sequence ID" value="CEK62620.1"/>
    <property type="molecule type" value="Transcribed_RNA"/>
</dbReference>
<sequence>MDDSCIWARRPRHINSAIGILNYNVPVRYTWTGPINPQLYSDSLIHLSKCTEHNLNLLERSRHQPHISQTNDYQRKSSNGKAVIIDR</sequence>
<feature type="region of interest" description="Disordered" evidence="1">
    <location>
        <begin position="64"/>
        <end position="87"/>
    </location>
</feature>
<accession>A0A0B6Z4I0</accession>
<feature type="non-terminal residue" evidence="2">
    <location>
        <position position="87"/>
    </location>
</feature>
<protein>
    <submittedName>
        <fullName evidence="2">Uncharacterized protein</fullName>
    </submittedName>
</protein>